<gene>
    <name evidence="1" type="ORF">AX660_02365</name>
</gene>
<dbReference type="OrthoDB" id="6292873at2"/>
<accession>A0A148KKY2</accession>
<comment type="caution">
    <text evidence="1">The sequence shown here is derived from an EMBL/GenBank/DDBJ whole genome shotgun (WGS) entry which is preliminary data.</text>
</comment>
<evidence type="ECO:0000313" key="2">
    <source>
        <dbReference type="Proteomes" id="UP000070299"/>
    </source>
</evidence>
<keyword evidence="2" id="KW-1185">Reference proteome</keyword>
<protein>
    <submittedName>
        <fullName evidence="1">Uncharacterized protein</fullName>
    </submittedName>
</protein>
<proteinExistence type="predicted"/>
<name>A0A148KKY2_9ALTE</name>
<reference evidence="2" key="1">
    <citation type="submission" date="2016-02" db="EMBL/GenBank/DDBJ databases">
        <authorList>
            <person name="Schultz-Johansen M."/>
            <person name="Glaring M.A."/>
            <person name="Bech P.K."/>
            <person name="Stougaard P."/>
        </authorList>
    </citation>
    <scope>NUCLEOTIDE SEQUENCE [LARGE SCALE GENOMIC DNA]</scope>
    <source>
        <strain evidence="2">S66</strain>
    </source>
</reference>
<dbReference type="EMBL" id="LSNE01000018">
    <property type="protein sequence ID" value="KXI26963.1"/>
    <property type="molecule type" value="Genomic_DNA"/>
</dbReference>
<sequence>MKVILTFLSAVILSIIFWQEQILLNLDESEFKYKWLLFLKSAQFEAVITAVDKTPYSSISLCPDCPLLPDSGYTYTAWIKRENTHEKVKNPDLQEVIEVAKSEGLQIVRLRKYDGGWFIYASPDWQVNGNTIHAWMYFGLPPDNDNCEDLEEGISKEEQCHTHLFGNWYFNKYWSVNKT</sequence>
<dbReference type="RefSeq" id="WP_068381894.1">
    <property type="nucleotide sequence ID" value="NZ_LSNE01000018.1"/>
</dbReference>
<dbReference type="AlphaFoldDB" id="A0A148KKY2"/>
<evidence type="ECO:0000313" key="1">
    <source>
        <dbReference type="EMBL" id="KXI26963.1"/>
    </source>
</evidence>
<organism evidence="1 2">
    <name type="scientific">Paraglaciecola hydrolytica</name>
    <dbReference type="NCBI Taxonomy" id="1799789"/>
    <lineage>
        <taxon>Bacteria</taxon>
        <taxon>Pseudomonadati</taxon>
        <taxon>Pseudomonadota</taxon>
        <taxon>Gammaproteobacteria</taxon>
        <taxon>Alteromonadales</taxon>
        <taxon>Alteromonadaceae</taxon>
        <taxon>Paraglaciecola</taxon>
    </lineage>
</organism>
<dbReference type="Proteomes" id="UP000070299">
    <property type="component" value="Unassembled WGS sequence"/>
</dbReference>